<protein>
    <submittedName>
        <fullName evidence="3">Uncharacterized protein</fullName>
    </submittedName>
</protein>
<reference evidence="3" key="2">
    <citation type="submission" date="2015-07" db="EMBL/GenBank/DDBJ databases">
        <authorList>
            <person name="Noorani M."/>
        </authorList>
    </citation>
    <scope>NUCLEOTIDE SEQUENCE</scope>
    <source>
        <strain evidence="3">Yugu1</strain>
    </source>
</reference>
<feature type="transmembrane region" description="Helical" evidence="2">
    <location>
        <begin position="18"/>
        <end position="35"/>
    </location>
</feature>
<keyword evidence="2" id="KW-1133">Transmembrane helix</keyword>
<evidence type="ECO:0000256" key="2">
    <source>
        <dbReference type="SAM" id="Phobius"/>
    </source>
</evidence>
<keyword evidence="2" id="KW-0472">Membrane</keyword>
<name>A0A368SM46_SETIT</name>
<evidence type="ECO:0000256" key="1">
    <source>
        <dbReference type="SAM" id="MobiDB-lite"/>
    </source>
</evidence>
<proteinExistence type="predicted"/>
<accession>A0A368SM46</accession>
<gene>
    <name evidence="3" type="ORF">SETIT_9G294000v2</name>
</gene>
<dbReference type="AlphaFoldDB" id="A0A368SM46"/>
<organism evidence="3">
    <name type="scientific">Setaria italica</name>
    <name type="common">Foxtail millet</name>
    <name type="synonym">Panicum italicum</name>
    <dbReference type="NCBI Taxonomy" id="4555"/>
    <lineage>
        <taxon>Eukaryota</taxon>
        <taxon>Viridiplantae</taxon>
        <taxon>Streptophyta</taxon>
        <taxon>Embryophyta</taxon>
        <taxon>Tracheophyta</taxon>
        <taxon>Spermatophyta</taxon>
        <taxon>Magnoliopsida</taxon>
        <taxon>Liliopsida</taxon>
        <taxon>Poales</taxon>
        <taxon>Poaceae</taxon>
        <taxon>PACMAD clade</taxon>
        <taxon>Panicoideae</taxon>
        <taxon>Panicodae</taxon>
        <taxon>Paniceae</taxon>
        <taxon>Cenchrinae</taxon>
        <taxon>Setaria</taxon>
    </lineage>
</organism>
<evidence type="ECO:0000313" key="3">
    <source>
        <dbReference type="EMBL" id="RCV43433.1"/>
    </source>
</evidence>
<dbReference type="EMBL" id="CM003536">
    <property type="protein sequence ID" value="RCV43433.1"/>
    <property type="molecule type" value="Genomic_DNA"/>
</dbReference>
<sequence>MWHANVAPHGRTYATKPLSFIFFYIRILLLSLWMMSGGPRVRAASAVRPGERRALRPAGRAPGDESGALARRAPHPTRLGIGGGRHGAAARVPPPRPWTGAMRPRPCR</sequence>
<keyword evidence="2" id="KW-0812">Transmembrane</keyword>
<feature type="region of interest" description="Disordered" evidence="1">
    <location>
        <begin position="48"/>
        <end position="108"/>
    </location>
</feature>
<reference evidence="3" key="1">
    <citation type="journal article" date="2012" name="Nat. Biotechnol.">
        <title>Reference genome sequence of the model plant Setaria.</title>
        <authorList>
            <person name="Bennetzen J.L."/>
            <person name="Schmutz J."/>
            <person name="Wang H."/>
            <person name="Percifield R."/>
            <person name="Hawkins J."/>
            <person name="Pontaroli A.C."/>
            <person name="Estep M."/>
            <person name="Feng L."/>
            <person name="Vaughn J.N."/>
            <person name="Grimwood J."/>
            <person name="Jenkins J."/>
            <person name="Barry K."/>
            <person name="Lindquist E."/>
            <person name="Hellsten U."/>
            <person name="Deshpande S."/>
            <person name="Wang X."/>
            <person name="Wu X."/>
            <person name="Mitros T."/>
            <person name="Triplett J."/>
            <person name="Yang X."/>
            <person name="Ye C.Y."/>
            <person name="Mauro-Herrera M."/>
            <person name="Wang L."/>
            <person name="Li P."/>
            <person name="Sharma M."/>
            <person name="Sharma R."/>
            <person name="Ronald P.C."/>
            <person name="Panaud O."/>
            <person name="Kellogg E.A."/>
            <person name="Brutnell T.P."/>
            <person name="Doust A.N."/>
            <person name="Tuskan G.A."/>
            <person name="Rokhsar D."/>
            <person name="Devos K.M."/>
        </authorList>
    </citation>
    <scope>NUCLEOTIDE SEQUENCE [LARGE SCALE GENOMIC DNA]</scope>
    <source>
        <strain evidence="3">Yugu1</strain>
    </source>
</reference>